<dbReference type="GeneID" id="19942166"/>
<evidence type="ECO:0000256" key="2">
    <source>
        <dbReference type="SAM" id="SignalP"/>
    </source>
</evidence>
<feature type="region of interest" description="Disordered" evidence="1">
    <location>
        <begin position="28"/>
        <end position="133"/>
    </location>
</feature>
<feature type="signal peptide" evidence="2">
    <location>
        <begin position="1"/>
        <end position="15"/>
    </location>
</feature>
<dbReference type="Proteomes" id="UP000030762">
    <property type="component" value="Unassembled WGS sequence"/>
</dbReference>
<feature type="compositionally biased region" description="Basic and acidic residues" evidence="1">
    <location>
        <begin position="80"/>
        <end position="92"/>
    </location>
</feature>
<accession>T0SF20</accession>
<feature type="compositionally biased region" description="Low complexity" evidence="1">
    <location>
        <begin position="35"/>
        <end position="44"/>
    </location>
</feature>
<feature type="compositionally biased region" description="Basic and acidic residues" evidence="1">
    <location>
        <begin position="118"/>
        <end position="133"/>
    </location>
</feature>
<evidence type="ECO:0000313" key="3">
    <source>
        <dbReference type="EMBL" id="EQC41472.1"/>
    </source>
</evidence>
<dbReference type="PROSITE" id="PS51257">
    <property type="entry name" value="PROKAR_LIPOPROTEIN"/>
    <property type="match status" value="1"/>
</dbReference>
<evidence type="ECO:0000313" key="4">
    <source>
        <dbReference type="Proteomes" id="UP000030762"/>
    </source>
</evidence>
<sequence length="133" mass="13909">MKLTACFAVLGWALAMELLDCGPTTPPTAGCSCRPTTTTLAPTTDLPPLPAPGATTAPPRSPLPAPGATTALGECYDTDPSTRDDERIDEPWTIHSATNASSDEDTDAGLDELVDNDNGTHEPGSPHDEHDER</sequence>
<dbReference type="AlphaFoldDB" id="T0SF20"/>
<gene>
    <name evidence="3" type="ORF">SDRG_01439</name>
</gene>
<protein>
    <submittedName>
        <fullName evidence="3">Uncharacterized protein</fullName>
    </submittedName>
</protein>
<feature type="chain" id="PRO_5012226716" evidence="2">
    <location>
        <begin position="16"/>
        <end position="133"/>
    </location>
</feature>
<dbReference type="InParanoid" id="T0SF20"/>
<reference evidence="3 4" key="1">
    <citation type="submission" date="2012-04" db="EMBL/GenBank/DDBJ databases">
        <title>The Genome Sequence of Saprolegnia declina VS20.</title>
        <authorList>
            <consortium name="The Broad Institute Genome Sequencing Platform"/>
            <person name="Russ C."/>
            <person name="Nusbaum C."/>
            <person name="Tyler B."/>
            <person name="van West P."/>
            <person name="Dieguez-Uribeondo J."/>
            <person name="de Bruijn I."/>
            <person name="Tripathy S."/>
            <person name="Jiang R."/>
            <person name="Young S.K."/>
            <person name="Zeng Q."/>
            <person name="Gargeya S."/>
            <person name="Fitzgerald M."/>
            <person name="Haas B."/>
            <person name="Abouelleil A."/>
            <person name="Alvarado L."/>
            <person name="Arachchi H.M."/>
            <person name="Berlin A."/>
            <person name="Chapman S.B."/>
            <person name="Goldberg J."/>
            <person name="Griggs A."/>
            <person name="Gujja S."/>
            <person name="Hansen M."/>
            <person name="Howarth C."/>
            <person name="Imamovic A."/>
            <person name="Larimer J."/>
            <person name="McCowen C."/>
            <person name="Montmayeur A."/>
            <person name="Murphy C."/>
            <person name="Neiman D."/>
            <person name="Pearson M."/>
            <person name="Priest M."/>
            <person name="Roberts A."/>
            <person name="Saif S."/>
            <person name="Shea T."/>
            <person name="Sisk P."/>
            <person name="Sykes S."/>
            <person name="Wortman J."/>
            <person name="Nusbaum C."/>
            <person name="Birren B."/>
        </authorList>
    </citation>
    <scope>NUCLEOTIDE SEQUENCE [LARGE SCALE GENOMIC DNA]</scope>
    <source>
        <strain evidence="3 4">VS20</strain>
    </source>
</reference>
<organism evidence="3 4">
    <name type="scientific">Saprolegnia diclina (strain VS20)</name>
    <dbReference type="NCBI Taxonomy" id="1156394"/>
    <lineage>
        <taxon>Eukaryota</taxon>
        <taxon>Sar</taxon>
        <taxon>Stramenopiles</taxon>
        <taxon>Oomycota</taxon>
        <taxon>Saprolegniomycetes</taxon>
        <taxon>Saprolegniales</taxon>
        <taxon>Saprolegniaceae</taxon>
        <taxon>Saprolegnia</taxon>
    </lineage>
</organism>
<keyword evidence="2" id="KW-0732">Signal</keyword>
<name>T0SF20_SAPDV</name>
<dbReference type="OrthoDB" id="10597870at2759"/>
<evidence type="ECO:0000256" key="1">
    <source>
        <dbReference type="SAM" id="MobiDB-lite"/>
    </source>
</evidence>
<keyword evidence="4" id="KW-1185">Reference proteome</keyword>
<feature type="compositionally biased region" description="Acidic residues" evidence="1">
    <location>
        <begin position="102"/>
        <end position="115"/>
    </location>
</feature>
<proteinExistence type="predicted"/>
<dbReference type="EMBL" id="JH767134">
    <property type="protein sequence ID" value="EQC41472.1"/>
    <property type="molecule type" value="Genomic_DNA"/>
</dbReference>
<dbReference type="RefSeq" id="XP_008605186.1">
    <property type="nucleotide sequence ID" value="XM_008606964.1"/>
</dbReference>
<dbReference type="VEuPathDB" id="FungiDB:SDRG_01439"/>